<comment type="subcellular location">
    <subcellularLocation>
        <location evidence="2">Cytoplasm</location>
    </subcellularLocation>
</comment>
<dbReference type="Pfam" id="PF03193">
    <property type="entry name" value="RsgA_GTPase"/>
    <property type="match status" value="1"/>
</dbReference>
<dbReference type="PROSITE" id="PS50936">
    <property type="entry name" value="ENGC_GTPASE"/>
    <property type="match status" value="1"/>
</dbReference>
<dbReference type="GO" id="GO:0003924">
    <property type="term" value="F:GTPase activity"/>
    <property type="evidence" value="ECO:0007669"/>
    <property type="project" value="UniProtKB-UniRule"/>
</dbReference>
<comment type="caution">
    <text evidence="4">The sequence shown here is derived from an EMBL/GenBank/DDBJ whole genome shotgun (WGS) entry which is preliminary data.</text>
</comment>
<evidence type="ECO:0000256" key="2">
    <source>
        <dbReference type="HAMAP-Rule" id="MF_01820"/>
    </source>
</evidence>
<dbReference type="NCBIfam" id="TIGR00157">
    <property type="entry name" value="ribosome small subunit-dependent GTPase A"/>
    <property type="match status" value="1"/>
</dbReference>
<dbReference type="InterPro" id="IPR004881">
    <property type="entry name" value="Ribosome_biogen_GTPase_RsgA"/>
</dbReference>
<keyword evidence="5" id="KW-1185">Reference proteome</keyword>
<dbReference type="GO" id="GO:0046872">
    <property type="term" value="F:metal ion binding"/>
    <property type="evidence" value="ECO:0007669"/>
    <property type="project" value="UniProtKB-KW"/>
</dbReference>
<sequence>MFDSNDFDALRRLGLHTSLISQALGLSTQDDERLMRVVEVQRDRCTLHDGHHLHEARLWPALQARLQVQGEGLTVGDWVLARPDGSGGHWISAQLPPDHRLVRRDASGHRQGLVSHVDHALLVMTCGHDFNLRRLDRYLALVRLAEVDPVVVLTQADTHLDPDARVQAVYQHLGAGSLLPPVLAVDGRRAQAAQALSPWLQPGRTLVLLGSSGAGKSTLLNTLAGHGVDDAQRTGAAREHDGRGRHTTTARSLHLCPSGACVIDTPGLRGLQLDADEADLARAFDDIAALSHRCRFRDCQHEEEPGCAVRGQVSPDRLLSWHKLQREARRHEQDALQRREQLSVWKARSKATREVMRLKRG</sequence>
<comment type="similarity">
    <text evidence="2">Belongs to the TRAFAC class YlqF/YawG GTPase family. RsgA subfamily.</text>
</comment>
<dbReference type="Gene3D" id="1.10.40.50">
    <property type="entry name" value="Probable gtpase engc, domain 3"/>
    <property type="match status" value="1"/>
</dbReference>
<comment type="cofactor">
    <cofactor evidence="2">
        <name>Zn(2+)</name>
        <dbReference type="ChEBI" id="CHEBI:29105"/>
    </cofactor>
    <text evidence="2">Binds 1 zinc ion per subunit.</text>
</comment>
<keyword evidence="1 2" id="KW-0690">Ribosome biogenesis</keyword>
<evidence type="ECO:0000256" key="1">
    <source>
        <dbReference type="ARBA" id="ARBA00022517"/>
    </source>
</evidence>
<reference evidence="4 5" key="1">
    <citation type="submission" date="2019-09" db="EMBL/GenBank/DDBJ databases">
        <title>Draft genome sequences of 48 bacterial type strains from the CCUG.</title>
        <authorList>
            <person name="Tunovic T."/>
            <person name="Pineiro-Iglesias B."/>
            <person name="Unosson C."/>
            <person name="Inganas E."/>
            <person name="Ohlen M."/>
            <person name="Cardew S."/>
            <person name="Jensie-Markopoulos S."/>
            <person name="Salva-Serra F."/>
            <person name="Jaen-Luchoro D."/>
            <person name="Karlsson R."/>
            <person name="Svensson-Stadler L."/>
            <person name="Chun J."/>
            <person name="Moore E."/>
        </authorList>
    </citation>
    <scope>NUCLEOTIDE SEQUENCE [LARGE SCALE GENOMIC DNA]</scope>
    <source>
        <strain evidence="4 5">CCUG 30977</strain>
    </source>
</reference>
<keyword evidence="2" id="KW-0963">Cytoplasm</keyword>
<feature type="domain" description="EngC GTPase" evidence="3">
    <location>
        <begin position="115"/>
        <end position="269"/>
    </location>
</feature>
<dbReference type="OrthoDB" id="9809485at2"/>
<keyword evidence="2" id="KW-0479">Metal-binding</keyword>
<accession>A0A643F6J8</accession>
<dbReference type="InterPro" id="IPR027417">
    <property type="entry name" value="P-loop_NTPase"/>
</dbReference>
<dbReference type="GO" id="GO:0042274">
    <property type="term" value="P:ribosomal small subunit biogenesis"/>
    <property type="evidence" value="ECO:0007669"/>
    <property type="project" value="UniProtKB-UniRule"/>
</dbReference>
<dbReference type="CDD" id="cd01854">
    <property type="entry name" value="YjeQ_EngC"/>
    <property type="match status" value="1"/>
</dbReference>
<dbReference type="GO" id="GO:0005737">
    <property type="term" value="C:cytoplasm"/>
    <property type="evidence" value="ECO:0007669"/>
    <property type="project" value="UniProtKB-SubCell"/>
</dbReference>
<dbReference type="Proteomes" id="UP000430120">
    <property type="component" value="Unassembled WGS sequence"/>
</dbReference>
<dbReference type="RefSeq" id="WP_151125885.1">
    <property type="nucleotide sequence ID" value="NZ_CP088081.1"/>
</dbReference>
<dbReference type="GO" id="GO:0019843">
    <property type="term" value="F:rRNA binding"/>
    <property type="evidence" value="ECO:0007669"/>
    <property type="project" value="UniProtKB-KW"/>
</dbReference>
<keyword evidence="2" id="KW-0862">Zinc</keyword>
<feature type="binding site" evidence="2">
    <location>
        <position position="294"/>
    </location>
    <ligand>
        <name>Zn(2+)</name>
        <dbReference type="ChEBI" id="CHEBI:29105"/>
    </ligand>
</feature>
<feature type="binding site" evidence="2">
    <location>
        <begin position="210"/>
        <end position="218"/>
    </location>
    <ligand>
        <name>GTP</name>
        <dbReference type="ChEBI" id="CHEBI:37565"/>
    </ligand>
</feature>
<feature type="binding site" evidence="2">
    <location>
        <position position="301"/>
    </location>
    <ligand>
        <name>Zn(2+)</name>
        <dbReference type="ChEBI" id="CHEBI:29105"/>
    </ligand>
</feature>
<proteinExistence type="inferred from homology"/>
<gene>
    <name evidence="2 4" type="primary">rsgA</name>
    <name evidence="4" type="ORF">F7Q92_20290</name>
</gene>
<dbReference type="Gene3D" id="3.40.50.300">
    <property type="entry name" value="P-loop containing nucleotide triphosphate hydrolases"/>
    <property type="match status" value="1"/>
</dbReference>
<dbReference type="PANTHER" id="PTHR32120">
    <property type="entry name" value="SMALL RIBOSOMAL SUBUNIT BIOGENESIS GTPASE RSGA"/>
    <property type="match status" value="1"/>
</dbReference>
<feature type="binding site" evidence="2">
    <location>
        <position position="307"/>
    </location>
    <ligand>
        <name>Zn(2+)</name>
        <dbReference type="ChEBI" id="CHEBI:29105"/>
    </ligand>
</feature>
<protein>
    <recommendedName>
        <fullName evidence="2">Small ribosomal subunit biogenesis GTPase RsgA</fullName>
        <ecNumber evidence="2">3.6.1.-</ecNumber>
    </recommendedName>
</protein>
<organism evidence="4 5">
    <name type="scientific">Ideonella dechloratans</name>
    <dbReference type="NCBI Taxonomy" id="36863"/>
    <lineage>
        <taxon>Bacteria</taxon>
        <taxon>Pseudomonadati</taxon>
        <taxon>Pseudomonadota</taxon>
        <taxon>Betaproteobacteria</taxon>
        <taxon>Burkholderiales</taxon>
        <taxon>Sphaerotilaceae</taxon>
        <taxon>Ideonella</taxon>
    </lineage>
</organism>
<dbReference type="EC" id="3.6.1.-" evidence="2"/>
<comment type="caution">
    <text evidence="2">Lacks conserved residue(s) required for the propagation of feature annotation.</text>
</comment>
<dbReference type="GO" id="GO:0005525">
    <property type="term" value="F:GTP binding"/>
    <property type="evidence" value="ECO:0007669"/>
    <property type="project" value="UniProtKB-UniRule"/>
</dbReference>
<keyword evidence="2" id="KW-0378">Hydrolase</keyword>
<keyword evidence="2" id="KW-0547">Nucleotide-binding</keyword>
<dbReference type="EMBL" id="VZPB01000085">
    <property type="protein sequence ID" value="KAB0573903.1"/>
    <property type="molecule type" value="Genomic_DNA"/>
</dbReference>
<feature type="binding site" evidence="2">
    <location>
        <position position="299"/>
    </location>
    <ligand>
        <name>Zn(2+)</name>
        <dbReference type="ChEBI" id="CHEBI:29105"/>
    </ligand>
</feature>
<dbReference type="SUPFAM" id="SSF52540">
    <property type="entry name" value="P-loop containing nucleoside triphosphate hydrolases"/>
    <property type="match status" value="1"/>
</dbReference>
<comment type="function">
    <text evidence="2">One of several proteins that assist in the late maturation steps of the functional core of the 30S ribosomal subunit. Helps release RbfA from mature subunits. May play a role in the assembly of ribosomal proteins into the subunit. Circularly permuted GTPase that catalyzes slow GTP hydrolysis, GTPase activity is stimulated by the 30S ribosomal subunit.</text>
</comment>
<keyword evidence="2" id="KW-0699">rRNA-binding</keyword>
<keyword evidence="2" id="KW-0694">RNA-binding</keyword>
<evidence type="ECO:0000259" key="3">
    <source>
        <dbReference type="PROSITE" id="PS50936"/>
    </source>
</evidence>
<keyword evidence="2" id="KW-0342">GTP-binding</keyword>
<dbReference type="HAMAP" id="MF_01820">
    <property type="entry name" value="GTPase_RsgA"/>
    <property type="match status" value="1"/>
</dbReference>
<dbReference type="AlphaFoldDB" id="A0A643F6J8"/>
<evidence type="ECO:0000313" key="5">
    <source>
        <dbReference type="Proteomes" id="UP000430120"/>
    </source>
</evidence>
<evidence type="ECO:0000313" key="4">
    <source>
        <dbReference type="EMBL" id="KAB0573903.1"/>
    </source>
</evidence>
<dbReference type="PANTHER" id="PTHR32120:SF10">
    <property type="entry name" value="SMALL RIBOSOMAL SUBUNIT BIOGENESIS GTPASE RSGA"/>
    <property type="match status" value="1"/>
</dbReference>
<dbReference type="InterPro" id="IPR010914">
    <property type="entry name" value="RsgA_GTPase_dom"/>
</dbReference>
<comment type="subunit">
    <text evidence="2">Monomer. Associates with 30S ribosomal subunit, binds 16S rRNA.</text>
</comment>
<name>A0A643F6J8_IDEDE</name>